<feature type="transmembrane region" description="Helical" evidence="14">
    <location>
        <begin position="450"/>
        <end position="467"/>
    </location>
</feature>
<evidence type="ECO:0000256" key="12">
    <source>
        <dbReference type="ARBA" id="ARBA00033708"/>
    </source>
</evidence>
<evidence type="ECO:0000256" key="4">
    <source>
        <dbReference type="ARBA" id="ARBA00022475"/>
    </source>
</evidence>
<feature type="transmembrane region" description="Helical" evidence="14">
    <location>
        <begin position="390"/>
        <end position="408"/>
    </location>
</feature>
<gene>
    <name evidence="15" type="ORF">OOT00_11335</name>
</gene>
<evidence type="ECO:0000256" key="10">
    <source>
        <dbReference type="ARBA" id="ARBA00023136"/>
    </source>
</evidence>
<name>A0ABT3NBM3_9BACT</name>
<feature type="transmembrane region" description="Helical" evidence="14">
    <location>
        <begin position="420"/>
        <end position="438"/>
    </location>
</feature>
<keyword evidence="7 14" id="KW-1133">Transmembrane helix</keyword>
<evidence type="ECO:0000256" key="2">
    <source>
        <dbReference type="ARBA" id="ARBA00006434"/>
    </source>
</evidence>
<accession>A0ABT3NBM3</accession>
<evidence type="ECO:0000256" key="11">
    <source>
        <dbReference type="ARBA" id="ARBA00023201"/>
    </source>
</evidence>
<evidence type="ECO:0000313" key="15">
    <source>
        <dbReference type="EMBL" id="MCW7754576.1"/>
    </source>
</evidence>
<keyword evidence="9" id="KW-0406">Ion transport</keyword>
<feature type="transmembrane region" description="Helical" evidence="14">
    <location>
        <begin position="35"/>
        <end position="54"/>
    </location>
</feature>
<keyword evidence="4" id="KW-1003">Cell membrane</keyword>
<keyword evidence="16" id="KW-1185">Reference proteome</keyword>
<keyword evidence="11" id="KW-0739">Sodium transport</keyword>
<keyword evidence="5 14" id="KW-0812">Transmembrane</keyword>
<dbReference type="InterPro" id="IPR050277">
    <property type="entry name" value="Sodium:Solute_Symporter"/>
</dbReference>
<evidence type="ECO:0000256" key="6">
    <source>
        <dbReference type="ARBA" id="ARBA00022847"/>
    </source>
</evidence>
<proteinExistence type="inferred from homology"/>
<feature type="transmembrane region" description="Helical" evidence="14">
    <location>
        <begin position="503"/>
        <end position="524"/>
    </location>
</feature>
<evidence type="ECO:0000256" key="1">
    <source>
        <dbReference type="ARBA" id="ARBA00004651"/>
    </source>
</evidence>
<comment type="similarity">
    <text evidence="2 13">Belongs to the sodium:solute symporter (SSF) (TC 2.A.21) family.</text>
</comment>
<feature type="transmembrane region" description="Helical" evidence="14">
    <location>
        <begin position="180"/>
        <end position="200"/>
    </location>
</feature>
<evidence type="ECO:0000256" key="14">
    <source>
        <dbReference type="SAM" id="Phobius"/>
    </source>
</evidence>
<reference evidence="15 16" key="1">
    <citation type="submission" date="2022-11" db="EMBL/GenBank/DDBJ databases">
        <title>Desulfobotulus tamanensis H1 sp. nov. - anaerobic, alkaliphilic, sulphate reducing bacterium isolated from terrestrial mud volcano.</title>
        <authorList>
            <person name="Frolova A."/>
            <person name="Merkel A.Y."/>
            <person name="Slobodkin A.I."/>
        </authorList>
    </citation>
    <scope>NUCLEOTIDE SEQUENCE [LARGE SCALE GENOMIC DNA]</scope>
    <source>
        <strain evidence="15 16">H1</strain>
    </source>
</reference>
<dbReference type="CDD" id="cd10322">
    <property type="entry name" value="SLC5sbd"/>
    <property type="match status" value="1"/>
</dbReference>
<feature type="transmembrane region" description="Helical" evidence="14">
    <location>
        <begin position="74"/>
        <end position="95"/>
    </location>
</feature>
<feature type="transmembrane region" description="Helical" evidence="14">
    <location>
        <begin position="235"/>
        <end position="253"/>
    </location>
</feature>
<organism evidence="15 16">
    <name type="scientific">Desulfobotulus pelophilus</name>
    <dbReference type="NCBI Taxonomy" id="2823377"/>
    <lineage>
        <taxon>Bacteria</taxon>
        <taxon>Pseudomonadati</taxon>
        <taxon>Thermodesulfobacteriota</taxon>
        <taxon>Desulfobacteria</taxon>
        <taxon>Desulfobacterales</taxon>
        <taxon>Desulfobacteraceae</taxon>
        <taxon>Desulfobotulus</taxon>
    </lineage>
</organism>
<feature type="transmembrane region" description="Helical" evidence="14">
    <location>
        <begin position="6"/>
        <end position="23"/>
    </location>
</feature>
<comment type="catalytic activity">
    <reaction evidence="12">
        <text>L-proline(in) + Na(+)(in) = L-proline(out) + Na(+)(out)</text>
        <dbReference type="Rhea" id="RHEA:28967"/>
        <dbReference type="ChEBI" id="CHEBI:29101"/>
        <dbReference type="ChEBI" id="CHEBI:60039"/>
    </reaction>
</comment>
<protein>
    <submittedName>
        <fullName evidence="15">Sodium:solute symporter family protein</fullName>
    </submittedName>
</protein>
<feature type="transmembrane region" description="Helical" evidence="14">
    <location>
        <begin position="364"/>
        <end position="384"/>
    </location>
</feature>
<dbReference type="EMBL" id="JAPFPW010000013">
    <property type="protein sequence ID" value="MCW7754576.1"/>
    <property type="molecule type" value="Genomic_DNA"/>
</dbReference>
<dbReference type="RefSeq" id="WP_265425490.1">
    <property type="nucleotide sequence ID" value="NZ_JAPFPW010000013.1"/>
</dbReference>
<evidence type="ECO:0000256" key="8">
    <source>
        <dbReference type="ARBA" id="ARBA00023053"/>
    </source>
</evidence>
<dbReference type="Proteomes" id="UP001209681">
    <property type="component" value="Unassembled WGS sequence"/>
</dbReference>
<evidence type="ECO:0000313" key="16">
    <source>
        <dbReference type="Proteomes" id="UP001209681"/>
    </source>
</evidence>
<feature type="transmembrane region" description="Helical" evidence="14">
    <location>
        <begin position="148"/>
        <end position="168"/>
    </location>
</feature>
<dbReference type="Pfam" id="PF00474">
    <property type="entry name" value="SSF"/>
    <property type="match status" value="1"/>
</dbReference>
<feature type="transmembrane region" description="Helical" evidence="14">
    <location>
        <begin position="319"/>
        <end position="343"/>
    </location>
</feature>
<comment type="caution">
    <text evidence="15">The sequence shown here is derived from an EMBL/GenBank/DDBJ whole genome shotgun (WGS) entry which is preliminary data.</text>
</comment>
<keyword evidence="6" id="KW-0769">Symport</keyword>
<feature type="transmembrane region" description="Helical" evidence="14">
    <location>
        <begin position="116"/>
        <end position="136"/>
    </location>
</feature>
<evidence type="ECO:0000256" key="13">
    <source>
        <dbReference type="RuleBase" id="RU362091"/>
    </source>
</evidence>
<keyword evidence="10 14" id="KW-0472">Membrane</keyword>
<dbReference type="InterPro" id="IPR001734">
    <property type="entry name" value="Na/solute_symporter"/>
</dbReference>
<keyword evidence="3" id="KW-0813">Transport</keyword>
<evidence type="ECO:0000256" key="3">
    <source>
        <dbReference type="ARBA" id="ARBA00022448"/>
    </source>
</evidence>
<sequence length="535" mass="58485">MSIYTAGVLFSIVLYLLIGMYAGRKVRSVEDYYVCGRNAPTLLIAGTLFASMLSTNGFLGDTAYCYTGNITTMILINALCACGYVLGPLFFGRYIRRARVDTMPSYFGQRFNSKRIRRFSGLITVISLTAYLLSVIQGTGLLMETLTGFSRFSCLAISWICFTAFTFYSGSRGVVITDTLMCIFFLAATVLAGFFVLKAAGGVGSLVVNLASSADTPDGLLDYHGNTGGGSKLDMMTYAISMGFVWMIAVGVSPWQAGRNLMARNEHVVFRSGVIAALLTTFFLLYLYLMAVSVLLLNPGLDPPEGVILWAAFELVPKLVGVVLLTGIMTAGLSSASTFLSVVSFSLSSDVFDMKFKSGEAQLLFTRFTVLFVGLITLALASFNVSDIRVTTWFASTIIAASWGYVAFASVWSRRLTERGAYYSMLGGFTGYLVLEIASDFLGLTSGPVVNPFFIGLGISILLGFLGSRNQKRSSEEVRFLKKMHQIPESETRDEDYRIDRMYGWGMVVGGFLITFFLLTYWVFPYHGFLSSGAA</sequence>
<dbReference type="InterPro" id="IPR038377">
    <property type="entry name" value="Na/Glc_symporter_sf"/>
</dbReference>
<evidence type="ECO:0000256" key="9">
    <source>
        <dbReference type="ARBA" id="ARBA00023065"/>
    </source>
</evidence>
<comment type="subcellular location">
    <subcellularLocation>
        <location evidence="1">Cell membrane</location>
        <topology evidence="1">Multi-pass membrane protein</topology>
    </subcellularLocation>
</comment>
<feature type="transmembrane region" description="Helical" evidence="14">
    <location>
        <begin position="274"/>
        <end position="299"/>
    </location>
</feature>
<dbReference type="PANTHER" id="PTHR48086:SF3">
    <property type="entry name" value="SODIUM_PROLINE SYMPORTER"/>
    <property type="match status" value="1"/>
</dbReference>
<evidence type="ECO:0000256" key="5">
    <source>
        <dbReference type="ARBA" id="ARBA00022692"/>
    </source>
</evidence>
<dbReference type="PROSITE" id="PS50283">
    <property type="entry name" value="NA_SOLUT_SYMP_3"/>
    <property type="match status" value="1"/>
</dbReference>
<dbReference type="PANTHER" id="PTHR48086">
    <property type="entry name" value="SODIUM/PROLINE SYMPORTER-RELATED"/>
    <property type="match status" value="1"/>
</dbReference>
<dbReference type="Gene3D" id="1.20.1730.10">
    <property type="entry name" value="Sodium/glucose cotransporter"/>
    <property type="match status" value="1"/>
</dbReference>
<evidence type="ECO:0000256" key="7">
    <source>
        <dbReference type="ARBA" id="ARBA00022989"/>
    </source>
</evidence>
<keyword evidence="8" id="KW-0915">Sodium</keyword>